<evidence type="ECO:0000313" key="15">
    <source>
        <dbReference type="Proteomes" id="UP000051373"/>
    </source>
</evidence>
<dbReference type="InterPro" id="IPR000866">
    <property type="entry name" value="AhpC/TSA"/>
</dbReference>
<dbReference type="GO" id="GO:0005737">
    <property type="term" value="C:cytoplasm"/>
    <property type="evidence" value="ECO:0007669"/>
    <property type="project" value="TreeGrafter"/>
</dbReference>
<keyword evidence="6" id="KW-0560">Oxidoreductase</keyword>
<comment type="subunit">
    <text evidence="2">Monomer.</text>
</comment>
<proteinExistence type="inferred from homology"/>
<dbReference type="EC" id="1.11.1.24" evidence="3"/>
<dbReference type="PROSITE" id="PS51352">
    <property type="entry name" value="THIOREDOXIN_2"/>
    <property type="match status" value="1"/>
</dbReference>
<protein>
    <recommendedName>
        <fullName evidence="3">thioredoxin-dependent peroxiredoxin</fullName>
        <ecNumber evidence="3">1.11.1.24</ecNumber>
    </recommendedName>
    <alternativeName>
        <fullName evidence="9">Thioredoxin peroxidase</fullName>
    </alternativeName>
</protein>
<organism evidence="14 15">
    <name type="scientific">candidate division WOR_3 bacterium SM23_42</name>
    <dbReference type="NCBI Taxonomy" id="1703779"/>
    <lineage>
        <taxon>Bacteria</taxon>
        <taxon>Bacteria division WOR-3</taxon>
    </lineage>
</organism>
<dbReference type="NCBIfam" id="NF006960">
    <property type="entry name" value="PRK09437.1"/>
    <property type="match status" value="1"/>
</dbReference>
<dbReference type="Gene3D" id="3.40.30.10">
    <property type="entry name" value="Glutaredoxin"/>
    <property type="match status" value="1"/>
</dbReference>
<evidence type="ECO:0000256" key="4">
    <source>
        <dbReference type="ARBA" id="ARBA00022559"/>
    </source>
</evidence>
<accession>A0A0S8FRQ8</accession>
<dbReference type="CDD" id="cd03017">
    <property type="entry name" value="PRX_BCP"/>
    <property type="match status" value="1"/>
</dbReference>
<keyword evidence="7" id="KW-1015">Disulfide bond</keyword>
<dbReference type="AlphaFoldDB" id="A0A0S8FRQ8"/>
<dbReference type="Proteomes" id="UP000051373">
    <property type="component" value="Unassembled WGS sequence"/>
</dbReference>
<keyword evidence="8" id="KW-0676">Redox-active center</keyword>
<feature type="domain" description="Thioredoxin" evidence="13">
    <location>
        <begin position="5"/>
        <end position="158"/>
    </location>
</feature>
<dbReference type="InterPro" id="IPR036249">
    <property type="entry name" value="Thioredoxin-like_sf"/>
</dbReference>
<dbReference type="GO" id="GO:0034599">
    <property type="term" value="P:cellular response to oxidative stress"/>
    <property type="evidence" value="ECO:0007669"/>
    <property type="project" value="TreeGrafter"/>
</dbReference>
<dbReference type="InterPro" id="IPR024706">
    <property type="entry name" value="Peroxiredoxin_AhpC-typ"/>
</dbReference>
<comment type="function">
    <text evidence="1">Thiol-specific peroxidase that catalyzes the reduction of hydrogen peroxide and organic hydroperoxides to water and alcohols, respectively. Plays a role in cell protection against oxidative stress by detoxifying peroxides and as sensor of hydrogen peroxide-mediated signaling events.</text>
</comment>
<dbReference type="GO" id="GO:0008379">
    <property type="term" value="F:thioredoxin peroxidase activity"/>
    <property type="evidence" value="ECO:0007669"/>
    <property type="project" value="TreeGrafter"/>
</dbReference>
<evidence type="ECO:0000256" key="3">
    <source>
        <dbReference type="ARBA" id="ARBA00013017"/>
    </source>
</evidence>
<evidence type="ECO:0000256" key="12">
    <source>
        <dbReference type="PIRSR" id="PIRSR000239-1"/>
    </source>
</evidence>
<evidence type="ECO:0000256" key="5">
    <source>
        <dbReference type="ARBA" id="ARBA00022862"/>
    </source>
</evidence>
<keyword evidence="4" id="KW-0575">Peroxidase</keyword>
<comment type="caution">
    <text evidence="14">The sequence shown here is derived from an EMBL/GenBank/DDBJ whole genome shotgun (WGS) entry which is preliminary data.</text>
</comment>
<dbReference type="GO" id="GO:0045454">
    <property type="term" value="P:cell redox homeostasis"/>
    <property type="evidence" value="ECO:0007669"/>
    <property type="project" value="TreeGrafter"/>
</dbReference>
<dbReference type="PATRIC" id="fig|1703779.3.peg.728"/>
<name>A0A0S8FRQ8_UNCW3</name>
<dbReference type="FunFam" id="3.40.30.10:FF:000007">
    <property type="entry name" value="Thioredoxin-dependent thiol peroxidase"/>
    <property type="match status" value="1"/>
</dbReference>
<gene>
    <name evidence="14" type="ORF">AMJ83_08830</name>
</gene>
<dbReference type="PANTHER" id="PTHR42801:SF4">
    <property type="entry name" value="AHPC_TSA FAMILY PROTEIN"/>
    <property type="match status" value="1"/>
</dbReference>
<evidence type="ECO:0000259" key="13">
    <source>
        <dbReference type="PROSITE" id="PS51352"/>
    </source>
</evidence>
<evidence type="ECO:0000256" key="6">
    <source>
        <dbReference type="ARBA" id="ARBA00023002"/>
    </source>
</evidence>
<dbReference type="InterPro" id="IPR050924">
    <property type="entry name" value="Peroxiredoxin_BCP/PrxQ"/>
</dbReference>
<evidence type="ECO:0000256" key="7">
    <source>
        <dbReference type="ARBA" id="ARBA00023157"/>
    </source>
</evidence>
<evidence type="ECO:0000256" key="2">
    <source>
        <dbReference type="ARBA" id="ARBA00011245"/>
    </source>
</evidence>
<comment type="similarity">
    <text evidence="10">Belongs to the peroxiredoxin family. BCP/PrxQ subfamily.</text>
</comment>
<feature type="active site" description="Cysteine sulfenic acid (-SOH) intermediate; for peroxidase activity" evidence="12">
    <location>
        <position position="47"/>
    </location>
</feature>
<dbReference type="EMBL" id="LJUJ01000021">
    <property type="protein sequence ID" value="KPK62977.1"/>
    <property type="molecule type" value="Genomic_DNA"/>
</dbReference>
<evidence type="ECO:0000256" key="1">
    <source>
        <dbReference type="ARBA" id="ARBA00003330"/>
    </source>
</evidence>
<evidence type="ECO:0000256" key="8">
    <source>
        <dbReference type="ARBA" id="ARBA00023284"/>
    </source>
</evidence>
<evidence type="ECO:0000313" key="14">
    <source>
        <dbReference type="EMBL" id="KPK62977.1"/>
    </source>
</evidence>
<evidence type="ECO:0000256" key="11">
    <source>
        <dbReference type="ARBA" id="ARBA00049091"/>
    </source>
</evidence>
<reference evidence="14 15" key="1">
    <citation type="journal article" date="2015" name="Microbiome">
        <title>Genomic resolution of linkages in carbon, nitrogen, and sulfur cycling among widespread estuary sediment bacteria.</title>
        <authorList>
            <person name="Baker B.J."/>
            <person name="Lazar C.S."/>
            <person name="Teske A.P."/>
            <person name="Dick G.J."/>
        </authorList>
    </citation>
    <scope>NUCLEOTIDE SEQUENCE [LARGE SCALE GENOMIC DNA]</scope>
    <source>
        <strain evidence="14">SM23_42</strain>
    </source>
</reference>
<dbReference type="SUPFAM" id="SSF52833">
    <property type="entry name" value="Thioredoxin-like"/>
    <property type="match status" value="1"/>
</dbReference>
<dbReference type="InterPro" id="IPR013766">
    <property type="entry name" value="Thioredoxin_domain"/>
</dbReference>
<comment type="catalytic activity">
    <reaction evidence="11">
        <text>a hydroperoxide + [thioredoxin]-dithiol = an alcohol + [thioredoxin]-disulfide + H2O</text>
        <dbReference type="Rhea" id="RHEA:62620"/>
        <dbReference type="Rhea" id="RHEA-COMP:10698"/>
        <dbReference type="Rhea" id="RHEA-COMP:10700"/>
        <dbReference type="ChEBI" id="CHEBI:15377"/>
        <dbReference type="ChEBI" id="CHEBI:29950"/>
        <dbReference type="ChEBI" id="CHEBI:30879"/>
        <dbReference type="ChEBI" id="CHEBI:35924"/>
        <dbReference type="ChEBI" id="CHEBI:50058"/>
        <dbReference type="EC" id="1.11.1.24"/>
    </reaction>
</comment>
<sequence>MAERLTVGDKAPEFCLPDAKNNKVCLKDFKGKWIVLYFYPKDNTTGCTREAVDFSEHFGKFKKIGAVVIGISPDSPTSHTNFIHKHNLKIILLSDAEHTVLREYGVWQKKKMYGREYYGVVRTTFVIDPKGEVKKVWEKVKVTGHVDAVKDFVGASCERKTG</sequence>
<dbReference type="PANTHER" id="PTHR42801">
    <property type="entry name" value="THIOREDOXIN-DEPENDENT PEROXIDE REDUCTASE"/>
    <property type="match status" value="1"/>
</dbReference>
<dbReference type="STRING" id="1703779.AMJ83_08830"/>
<dbReference type="PIRSF" id="PIRSF000239">
    <property type="entry name" value="AHPC"/>
    <property type="match status" value="1"/>
</dbReference>
<dbReference type="Pfam" id="PF00578">
    <property type="entry name" value="AhpC-TSA"/>
    <property type="match status" value="1"/>
</dbReference>
<evidence type="ECO:0000256" key="9">
    <source>
        <dbReference type="ARBA" id="ARBA00032824"/>
    </source>
</evidence>
<keyword evidence="5" id="KW-0049">Antioxidant</keyword>
<evidence type="ECO:0000256" key="10">
    <source>
        <dbReference type="ARBA" id="ARBA00038489"/>
    </source>
</evidence>